<geneLocation type="plasmid" evidence="3 4">
    <name>pANACY.04</name>
</geneLocation>
<proteinExistence type="predicted"/>
<evidence type="ECO:0008006" key="5">
    <source>
        <dbReference type="Google" id="ProtNLM"/>
    </source>
</evidence>
<sequence>MRTQDKLISIFYCFSIAMTWSTTNLFLYSKLVQAQSINSILLAKSRKPLDFSGTGRPNNQGGGGSRGICNHTDKNQNNSSDFPVALVPQKMGLTVSEYPTFWVYIPQSYKNLQRVELSVNLFDKKEETKRVFGISYQAKNIHGIVSLTPPKNKKYALEEGKIYTWYITLVCSKEANEQVNYDYIEDTYGSIKRVSSSVSSPNYEDFIRDQIWHDAVTDLGKRLLDNPGNQQLQNEWKNLLKTKGVELDLVLKSITEQPLVSCCEIESSD</sequence>
<keyword evidence="4" id="KW-1185">Reference proteome</keyword>
<dbReference type="OrthoDB" id="536034at2"/>
<dbReference type="PATRIC" id="fig|272123.3.peg.6638"/>
<evidence type="ECO:0000256" key="2">
    <source>
        <dbReference type="SAM" id="Phobius"/>
    </source>
</evidence>
<protein>
    <recommendedName>
        <fullName evidence="5">DUF928 domain-containing protein</fullName>
    </recommendedName>
</protein>
<organism evidence="3 4">
    <name type="scientific">Anabaena cylindrica (strain ATCC 27899 / PCC 7122)</name>
    <dbReference type="NCBI Taxonomy" id="272123"/>
    <lineage>
        <taxon>Bacteria</taxon>
        <taxon>Bacillati</taxon>
        <taxon>Cyanobacteriota</taxon>
        <taxon>Cyanophyceae</taxon>
        <taxon>Nostocales</taxon>
        <taxon>Nostocaceae</taxon>
        <taxon>Anabaena</taxon>
    </lineage>
</organism>
<dbReference type="HOGENOM" id="CLU_061545_1_0_3"/>
<keyword evidence="2" id="KW-1133">Transmembrane helix</keyword>
<reference evidence="4" key="1">
    <citation type="journal article" date="2013" name="Proc. Natl. Acad. Sci. U.S.A.">
        <title>Improving the coverage of the cyanobacterial phylum using diversity-driven genome sequencing.</title>
        <authorList>
            <person name="Shih P.M."/>
            <person name="Wu D."/>
            <person name="Latifi A."/>
            <person name="Axen S.D."/>
            <person name="Fewer D.P."/>
            <person name="Talla E."/>
            <person name="Calteau A."/>
            <person name="Cai F."/>
            <person name="Tandeau de Marsac N."/>
            <person name="Rippka R."/>
            <person name="Herdman M."/>
            <person name="Sivonen K."/>
            <person name="Coursin T."/>
            <person name="Laurent T."/>
            <person name="Goodwin L."/>
            <person name="Nolan M."/>
            <person name="Davenport K.W."/>
            <person name="Han C.S."/>
            <person name="Rubin E.M."/>
            <person name="Eisen J.A."/>
            <person name="Woyke T."/>
            <person name="Gugger M."/>
            <person name="Kerfeld C.A."/>
        </authorList>
    </citation>
    <scope>NUCLEOTIDE SEQUENCE [LARGE SCALE GENOMIC DNA]</scope>
    <source>
        <strain evidence="4">ATCC 27899 / PCC 7122</strain>
    </source>
</reference>
<name>K9ZRI4_ANACC</name>
<gene>
    <name evidence="3" type="ordered locus">Anacy_6108</name>
</gene>
<keyword evidence="2" id="KW-0812">Transmembrane</keyword>
<dbReference type="RefSeq" id="WP_015217840.1">
    <property type="nucleotide sequence ID" value="NC_019774.1"/>
</dbReference>
<dbReference type="AlphaFoldDB" id="K9ZRI4"/>
<dbReference type="KEGG" id="acy:Anacy_6108"/>
<dbReference type="Proteomes" id="UP000010474">
    <property type="component" value="Plasmid pANACY.04"/>
</dbReference>
<dbReference type="EMBL" id="CP003663">
    <property type="protein sequence ID" value="AFZ61379.1"/>
    <property type="molecule type" value="Genomic_DNA"/>
</dbReference>
<feature type="transmembrane region" description="Helical" evidence="2">
    <location>
        <begin position="7"/>
        <end position="28"/>
    </location>
</feature>
<evidence type="ECO:0000313" key="3">
    <source>
        <dbReference type="EMBL" id="AFZ61379.1"/>
    </source>
</evidence>
<feature type="region of interest" description="Disordered" evidence="1">
    <location>
        <begin position="51"/>
        <end position="73"/>
    </location>
</feature>
<accession>K9ZRI4</accession>
<dbReference type="Pfam" id="PF06051">
    <property type="entry name" value="DUF928"/>
    <property type="match status" value="1"/>
</dbReference>
<evidence type="ECO:0000313" key="4">
    <source>
        <dbReference type="Proteomes" id="UP000010474"/>
    </source>
</evidence>
<evidence type="ECO:0000256" key="1">
    <source>
        <dbReference type="SAM" id="MobiDB-lite"/>
    </source>
</evidence>
<keyword evidence="3" id="KW-0614">Plasmid</keyword>
<keyword evidence="2" id="KW-0472">Membrane</keyword>
<dbReference type="InterPro" id="IPR010328">
    <property type="entry name" value="DUF928"/>
</dbReference>